<evidence type="ECO:0000313" key="2">
    <source>
        <dbReference type="Proteomes" id="UP000488506"/>
    </source>
</evidence>
<feature type="non-terminal residue" evidence="1">
    <location>
        <position position="1"/>
    </location>
</feature>
<proteinExistence type="predicted"/>
<name>A0A833NR89_UNCSA</name>
<gene>
    <name evidence="1" type="ORF">FD145_1610</name>
</gene>
<dbReference type="EMBL" id="WPAF01000049">
    <property type="protein sequence ID" value="KAF0132631.1"/>
    <property type="molecule type" value="Genomic_DNA"/>
</dbReference>
<comment type="caution">
    <text evidence="1">The sequence shown here is derived from an EMBL/GenBank/DDBJ whole genome shotgun (WGS) entry which is preliminary data.</text>
</comment>
<protein>
    <submittedName>
        <fullName evidence="1">Uncharacterized protein</fullName>
    </submittedName>
</protein>
<reference evidence="1 2" key="1">
    <citation type="submission" date="2019-12" db="EMBL/GenBank/DDBJ databases">
        <authorList>
            <person name="Wolfe R."/>
            <person name="Danczak R."/>
            <person name="Wilkins M."/>
        </authorList>
    </citation>
    <scope>NUCLEOTIDE SEQUENCE [LARGE SCALE GENOMIC DNA]</scope>
    <source>
        <strain evidence="1">X2_MaxBin.013</strain>
    </source>
</reference>
<organism evidence="1 2">
    <name type="scientific">Candidatus Saganbacteria bacterium</name>
    <dbReference type="NCBI Taxonomy" id="2575572"/>
    <lineage>
        <taxon>Bacteria</taxon>
        <taxon>Bacillati</taxon>
        <taxon>Saganbacteria</taxon>
    </lineage>
</organism>
<dbReference type="AlphaFoldDB" id="A0A833NR89"/>
<sequence>QFSFNHAGWVAPMEDNFDVSAWPNVWSQWAAAALIFHRGDVSAAKNVYEQTLSDKDLYGPLDEDKPIADEPLLPLITKTQISFGKESITPDTASFLNSFLDKEKKEIKSETSELVWNYGKGVFKLNTDKTQAMIGFGGGAEVGLNDVVFSPKTNFCSLAVSSMDDRAIADSDYLLLTAAARIENKGQKYNDSKNQLKDVGAAPILVEGVSAKIKLNRAPSAVYALDINGKRLKQIIRSGKSFEIKAQDKAFFYEIIF</sequence>
<accession>A0A833NR89</accession>
<dbReference type="Proteomes" id="UP000488506">
    <property type="component" value="Unassembled WGS sequence"/>
</dbReference>
<evidence type="ECO:0000313" key="1">
    <source>
        <dbReference type="EMBL" id="KAF0132631.1"/>
    </source>
</evidence>